<sequence length="402" mass="44080">MVGPFGRLQKPKLPTALGSPHEDDTTSTETPIAPRRFNPPVLRNFSYPLNVGIQSQPPLFPSPLRTEQTAWDQLGELYNFSPDSVSRTRETKPSGFEDPFSFRSETESYSHLDDKDGNEDGEFDKSAEKSGLKDKASKLTKGQSLGDRIFPQATAITSRLKRNSSGRHKATASLDTSRLMVLSSSDIDRPASSSGVLLIDTTVKTPSITTRYAPSPLIVPQEIALMGLEEGAPASQVTRAMESLEVGHNCRKKPSNESSRMGHNIIENGVSRKTSNSSAELVEHKKKGGKRRWMSQLKSWVTVSEPSAQALKQYKKETYNKAHISLDDPQANAKLHLPIGTLPPNAIKPAGPGPDPEEIFLKQTEQRKRMRHSGTGSYETQGSKSSSSRYSTSSSIVFGTAR</sequence>
<reference evidence="2 3" key="1">
    <citation type="journal article" date="2024" name="Front Chem Biol">
        <title>Unveiling the potential of Daldinia eschscholtzii MFLUCC 19-0629 through bioactivity and bioinformatics studies for enhanced sustainable agriculture production.</title>
        <authorList>
            <person name="Brooks S."/>
            <person name="Weaver J.A."/>
            <person name="Klomchit A."/>
            <person name="Alharthi S.A."/>
            <person name="Onlamun T."/>
            <person name="Nurani R."/>
            <person name="Vong T.K."/>
            <person name="Alberti F."/>
            <person name="Greco C."/>
        </authorList>
    </citation>
    <scope>NUCLEOTIDE SEQUENCE [LARGE SCALE GENOMIC DNA]</scope>
    <source>
        <strain evidence="2">MFLUCC 19-0629</strain>
    </source>
</reference>
<keyword evidence="3" id="KW-1185">Reference proteome</keyword>
<protein>
    <submittedName>
        <fullName evidence="2">Uncharacterized protein</fullName>
    </submittedName>
</protein>
<evidence type="ECO:0000313" key="3">
    <source>
        <dbReference type="Proteomes" id="UP001369815"/>
    </source>
</evidence>
<organism evidence="2 3">
    <name type="scientific">Daldinia eschscholtzii</name>
    <dbReference type="NCBI Taxonomy" id="292717"/>
    <lineage>
        <taxon>Eukaryota</taxon>
        <taxon>Fungi</taxon>
        <taxon>Dikarya</taxon>
        <taxon>Ascomycota</taxon>
        <taxon>Pezizomycotina</taxon>
        <taxon>Sordariomycetes</taxon>
        <taxon>Xylariomycetidae</taxon>
        <taxon>Xylariales</taxon>
        <taxon>Hypoxylaceae</taxon>
        <taxon>Daldinia</taxon>
    </lineage>
</organism>
<feature type="region of interest" description="Disordered" evidence="1">
    <location>
        <begin position="343"/>
        <end position="402"/>
    </location>
</feature>
<name>A0AAX6MPQ3_9PEZI</name>
<feature type="compositionally biased region" description="Low complexity" evidence="1">
    <location>
        <begin position="383"/>
        <end position="395"/>
    </location>
</feature>
<dbReference type="AlphaFoldDB" id="A0AAX6MPQ3"/>
<evidence type="ECO:0000313" key="2">
    <source>
        <dbReference type="EMBL" id="KAK6954423.1"/>
    </source>
</evidence>
<gene>
    <name evidence="2" type="ORF">Daesc_004390</name>
</gene>
<dbReference type="Proteomes" id="UP001369815">
    <property type="component" value="Unassembled WGS sequence"/>
</dbReference>
<evidence type="ECO:0000256" key="1">
    <source>
        <dbReference type="SAM" id="MobiDB-lite"/>
    </source>
</evidence>
<comment type="caution">
    <text evidence="2">The sequence shown here is derived from an EMBL/GenBank/DDBJ whole genome shotgun (WGS) entry which is preliminary data.</text>
</comment>
<feature type="compositionally biased region" description="Basic and acidic residues" evidence="1">
    <location>
        <begin position="123"/>
        <end position="137"/>
    </location>
</feature>
<dbReference type="EMBL" id="JBANMG010000004">
    <property type="protein sequence ID" value="KAK6954423.1"/>
    <property type="molecule type" value="Genomic_DNA"/>
</dbReference>
<feature type="region of interest" description="Disordered" evidence="1">
    <location>
        <begin position="1"/>
        <end position="40"/>
    </location>
</feature>
<proteinExistence type="predicted"/>
<accession>A0AAX6MPQ3</accession>
<feature type="compositionally biased region" description="Basic and acidic residues" evidence="1">
    <location>
        <begin position="104"/>
        <end position="115"/>
    </location>
</feature>
<feature type="region of interest" description="Disordered" evidence="1">
    <location>
        <begin position="80"/>
        <end position="144"/>
    </location>
</feature>